<comment type="subcellular location">
    <subcellularLocation>
        <location evidence="1">Nucleus membrane</location>
        <topology evidence="1">Multi-pass membrane protein</topology>
    </subcellularLocation>
    <subcellularLocation>
        <location evidence="2">Nucleus</location>
        <location evidence="2">Nuclear pore complex</location>
    </subcellularLocation>
</comment>
<evidence type="ECO:0008006" key="16">
    <source>
        <dbReference type="Google" id="ProtNLM"/>
    </source>
</evidence>
<keyword evidence="12" id="KW-0539">Nucleus</keyword>
<dbReference type="PANTHER" id="PTHR13269">
    <property type="entry name" value="NUCLEOPORIN NDC1"/>
    <property type="match status" value="1"/>
</dbReference>
<evidence type="ECO:0000256" key="4">
    <source>
        <dbReference type="ARBA" id="ARBA00022448"/>
    </source>
</evidence>
<evidence type="ECO:0000256" key="12">
    <source>
        <dbReference type="ARBA" id="ARBA00023242"/>
    </source>
</evidence>
<keyword evidence="9" id="KW-0811">Translocation</keyword>
<reference evidence="14" key="1">
    <citation type="journal article" date="2020" name="Stud. Mycol.">
        <title>101 Dothideomycetes genomes: a test case for predicting lifestyles and emergence of pathogens.</title>
        <authorList>
            <person name="Haridas S."/>
            <person name="Albert R."/>
            <person name="Binder M."/>
            <person name="Bloem J."/>
            <person name="Labutti K."/>
            <person name="Salamov A."/>
            <person name="Andreopoulos B."/>
            <person name="Baker S."/>
            <person name="Barry K."/>
            <person name="Bills G."/>
            <person name="Bluhm B."/>
            <person name="Cannon C."/>
            <person name="Castanera R."/>
            <person name="Culley D."/>
            <person name="Daum C."/>
            <person name="Ezra D."/>
            <person name="Gonzalez J."/>
            <person name="Henrissat B."/>
            <person name="Kuo A."/>
            <person name="Liang C."/>
            <person name="Lipzen A."/>
            <person name="Lutzoni F."/>
            <person name="Magnuson J."/>
            <person name="Mondo S."/>
            <person name="Nolan M."/>
            <person name="Ohm R."/>
            <person name="Pangilinan J."/>
            <person name="Park H.-J."/>
            <person name="Ramirez L."/>
            <person name="Alfaro M."/>
            <person name="Sun H."/>
            <person name="Tritt A."/>
            <person name="Yoshinaga Y."/>
            <person name="Zwiers L.-H."/>
            <person name="Turgeon B."/>
            <person name="Goodwin S."/>
            <person name="Spatafora J."/>
            <person name="Crous P."/>
            <person name="Grigoriev I."/>
        </authorList>
    </citation>
    <scope>NUCLEOTIDE SEQUENCE</scope>
    <source>
        <strain evidence="14">CBS 121739</strain>
    </source>
</reference>
<dbReference type="AlphaFoldDB" id="A0A6A6W9D7"/>
<comment type="similarity">
    <text evidence="3">Belongs to the NDC1 family.</text>
</comment>
<evidence type="ECO:0000256" key="11">
    <source>
        <dbReference type="ARBA" id="ARBA00023136"/>
    </source>
</evidence>
<dbReference type="GO" id="GO:0106166">
    <property type="term" value="F:spindle pole body-nuclear membrane anchor activity"/>
    <property type="evidence" value="ECO:0007669"/>
    <property type="project" value="TreeGrafter"/>
</dbReference>
<keyword evidence="5 13" id="KW-0812">Transmembrane</keyword>
<dbReference type="Pfam" id="PF09531">
    <property type="entry name" value="Ndc1_Nup"/>
    <property type="match status" value="1"/>
</dbReference>
<gene>
    <name evidence="14" type="ORF">EJ05DRAFT_484439</name>
</gene>
<dbReference type="GO" id="GO:0006999">
    <property type="term" value="P:nuclear pore organization"/>
    <property type="evidence" value="ECO:0007669"/>
    <property type="project" value="TreeGrafter"/>
</dbReference>
<feature type="transmembrane region" description="Helical" evidence="13">
    <location>
        <begin position="103"/>
        <end position="122"/>
    </location>
</feature>
<feature type="transmembrane region" description="Helical" evidence="13">
    <location>
        <begin position="33"/>
        <end position="58"/>
    </location>
</feature>
<proteinExistence type="inferred from homology"/>
<feature type="transmembrane region" description="Helical" evidence="13">
    <location>
        <begin position="213"/>
        <end position="231"/>
    </location>
</feature>
<keyword evidence="7" id="KW-0653">Protein transport</keyword>
<evidence type="ECO:0000256" key="3">
    <source>
        <dbReference type="ARBA" id="ARBA00005760"/>
    </source>
</evidence>
<keyword evidence="4" id="KW-0813">Transport</keyword>
<accession>A0A6A6W9D7</accession>
<evidence type="ECO:0000256" key="13">
    <source>
        <dbReference type="SAM" id="Phobius"/>
    </source>
</evidence>
<evidence type="ECO:0000256" key="2">
    <source>
        <dbReference type="ARBA" id="ARBA00004567"/>
    </source>
</evidence>
<dbReference type="GeneID" id="54486398"/>
<evidence type="ECO:0000256" key="10">
    <source>
        <dbReference type="ARBA" id="ARBA00023132"/>
    </source>
</evidence>
<dbReference type="RefSeq" id="XP_033601939.1">
    <property type="nucleotide sequence ID" value="XM_033745344.1"/>
</dbReference>
<evidence type="ECO:0000256" key="9">
    <source>
        <dbReference type="ARBA" id="ARBA00023010"/>
    </source>
</evidence>
<dbReference type="OrthoDB" id="67850at2759"/>
<dbReference type="PANTHER" id="PTHR13269:SF6">
    <property type="entry name" value="NUCLEOPORIN NDC1"/>
    <property type="match status" value="1"/>
</dbReference>
<evidence type="ECO:0000256" key="6">
    <source>
        <dbReference type="ARBA" id="ARBA00022816"/>
    </source>
</evidence>
<keyword evidence="6" id="KW-0509">mRNA transport</keyword>
<dbReference type="EMBL" id="ML996569">
    <property type="protein sequence ID" value="KAF2759488.1"/>
    <property type="molecule type" value="Genomic_DNA"/>
</dbReference>
<evidence type="ECO:0000256" key="5">
    <source>
        <dbReference type="ARBA" id="ARBA00022692"/>
    </source>
</evidence>
<name>A0A6A6W9D7_9PEZI</name>
<dbReference type="GO" id="GO:0031965">
    <property type="term" value="C:nuclear membrane"/>
    <property type="evidence" value="ECO:0007669"/>
    <property type="project" value="UniProtKB-SubCell"/>
</dbReference>
<dbReference type="GO" id="GO:0005816">
    <property type="term" value="C:spindle pole body"/>
    <property type="evidence" value="ECO:0007669"/>
    <property type="project" value="TreeGrafter"/>
</dbReference>
<organism evidence="14 15">
    <name type="scientific">Pseudovirgaria hyperparasitica</name>
    <dbReference type="NCBI Taxonomy" id="470096"/>
    <lineage>
        <taxon>Eukaryota</taxon>
        <taxon>Fungi</taxon>
        <taxon>Dikarya</taxon>
        <taxon>Ascomycota</taxon>
        <taxon>Pezizomycotina</taxon>
        <taxon>Dothideomycetes</taxon>
        <taxon>Dothideomycetes incertae sedis</taxon>
        <taxon>Acrospermales</taxon>
        <taxon>Acrospermaceae</taxon>
        <taxon>Pseudovirgaria</taxon>
    </lineage>
</organism>
<keyword evidence="11 13" id="KW-0472">Membrane</keyword>
<evidence type="ECO:0000256" key="8">
    <source>
        <dbReference type="ARBA" id="ARBA00022989"/>
    </source>
</evidence>
<dbReference type="InterPro" id="IPR019049">
    <property type="entry name" value="Nucleoporin_prot_Ndc1/Nup"/>
</dbReference>
<dbReference type="GO" id="GO:0070631">
    <property type="term" value="P:spindle pole body localization"/>
    <property type="evidence" value="ECO:0007669"/>
    <property type="project" value="TreeGrafter"/>
</dbReference>
<evidence type="ECO:0000256" key="7">
    <source>
        <dbReference type="ARBA" id="ARBA00022927"/>
    </source>
</evidence>
<keyword evidence="8 13" id="KW-1133">Transmembrane helix</keyword>
<dbReference type="Proteomes" id="UP000799437">
    <property type="component" value="Unassembled WGS sequence"/>
</dbReference>
<dbReference type="GO" id="GO:0015031">
    <property type="term" value="P:protein transport"/>
    <property type="evidence" value="ECO:0007669"/>
    <property type="project" value="UniProtKB-KW"/>
</dbReference>
<sequence length="631" mass="70671">MSADANKQAPVAPRARPYKDFLNADFHRRFVQAFLVTGAICYLNAILMGQADILWIWFPFGRAGVRALLILLSSLFVYVIRVARSHIGERNSSNFIQAARNVFGLHTFFTLALYGASAFFFVETYIALGGAPDMGNIEIGRAHERDRVNERPVYLRAMIYLFLVPSQTLVHLFCDHDKIEFPSEETDVSPTVLSSLQPTKDNMNKAVKMFNRTFWHTVVVIVSGSMFYFFSTSLRYMTWRIAYTSFYLLVPNATGPGRYPARGFLDMFARCFFESFLLLFLWNTINSTFNIFMSREPLKKGQPLTNDSKDPNGSLVQGLRSRKELPRCFAFWELAVIAQRFEARRQSIYEDFSRGVWKKILDACISEIEQITKRIDATKPTPPPAAIPAAPIEPLPRIAQPLKQDNVLGPASARSNGLASYAKQHGVTPRKEILGPRAVKLIESGRDKIIPPQAQAEIQQKGVGGLMADLLLPLIRTPTIGPYLRLTFAHQAITVVAGSPYSRLSTIIAAVGAVTGLAVHSLKEDKYGCVHGNVPLIVRTLTAAITSIDQFIASTTPHWTDVDFREEHRKVPEVEQIKNKLRKGLERVLTAHAEYLESEGLSAPEIKAARQLVSAPSLDEAQKKPEMQQAR</sequence>
<feature type="transmembrane region" description="Helical" evidence="13">
    <location>
        <begin position="267"/>
        <end position="285"/>
    </location>
</feature>
<evidence type="ECO:0000313" key="15">
    <source>
        <dbReference type="Proteomes" id="UP000799437"/>
    </source>
</evidence>
<keyword evidence="15" id="KW-1185">Reference proteome</keyword>
<dbReference type="GO" id="GO:0070762">
    <property type="term" value="C:nuclear pore transmembrane ring"/>
    <property type="evidence" value="ECO:0007669"/>
    <property type="project" value="TreeGrafter"/>
</dbReference>
<evidence type="ECO:0000313" key="14">
    <source>
        <dbReference type="EMBL" id="KAF2759488.1"/>
    </source>
</evidence>
<dbReference type="GO" id="GO:0051028">
    <property type="term" value="P:mRNA transport"/>
    <property type="evidence" value="ECO:0007669"/>
    <property type="project" value="UniProtKB-KW"/>
</dbReference>
<keyword evidence="10" id="KW-0906">Nuclear pore complex</keyword>
<protein>
    <recommendedName>
        <fullName evidence="16">Nuclear envelope protein</fullName>
    </recommendedName>
</protein>
<evidence type="ECO:0000256" key="1">
    <source>
        <dbReference type="ARBA" id="ARBA00004232"/>
    </source>
</evidence>
<feature type="transmembrane region" description="Helical" evidence="13">
    <location>
        <begin position="64"/>
        <end position="83"/>
    </location>
</feature>